<keyword evidence="2" id="KW-0812">Transmembrane</keyword>
<keyword evidence="4" id="KW-1185">Reference proteome</keyword>
<evidence type="ECO:0000313" key="4">
    <source>
        <dbReference type="Proteomes" id="UP000318103"/>
    </source>
</evidence>
<evidence type="ECO:0000256" key="2">
    <source>
        <dbReference type="SAM" id="Phobius"/>
    </source>
</evidence>
<dbReference type="Proteomes" id="UP000318103">
    <property type="component" value="Unassembled WGS sequence"/>
</dbReference>
<dbReference type="OrthoDB" id="3827267at2"/>
<dbReference type="RefSeq" id="WP_055704555.1">
    <property type="nucleotide sequence ID" value="NZ_JBPJFI010000001.1"/>
</dbReference>
<evidence type="ECO:0000313" key="3">
    <source>
        <dbReference type="EMBL" id="TQK97569.1"/>
    </source>
</evidence>
<dbReference type="InterPro" id="IPR032531">
    <property type="entry name" value="DUF4956"/>
</dbReference>
<keyword evidence="2" id="KW-1133">Transmembrane helix</keyword>
<organism evidence="3 4">
    <name type="scientific">Streptomyces puniciscabiei</name>
    <dbReference type="NCBI Taxonomy" id="164348"/>
    <lineage>
        <taxon>Bacteria</taxon>
        <taxon>Bacillati</taxon>
        <taxon>Actinomycetota</taxon>
        <taxon>Actinomycetes</taxon>
        <taxon>Kitasatosporales</taxon>
        <taxon>Streptomycetaceae</taxon>
        <taxon>Streptomyces</taxon>
    </lineage>
</organism>
<comment type="caution">
    <text evidence="3">The sequence shown here is derived from an EMBL/GenBank/DDBJ whole genome shotgun (WGS) entry which is preliminary data.</text>
</comment>
<accession>A0A542UEQ7</accession>
<feature type="region of interest" description="Disordered" evidence="1">
    <location>
        <begin position="195"/>
        <end position="230"/>
    </location>
</feature>
<feature type="transmembrane region" description="Helical" evidence="2">
    <location>
        <begin position="20"/>
        <end position="39"/>
    </location>
</feature>
<dbReference type="Pfam" id="PF16316">
    <property type="entry name" value="DUF4956"/>
    <property type="match status" value="1"/>
</dbReference>
<proteinExistence type="predicted"/>
<name>A0A542UEQ7_9ACTN</name>
<sequence length="230" mass="24223">MDALVLAAKGITTHIAPTDLLIRGGLDVVALMVLVGLLYRRRPSAPAMPLVLVVLNVGLFAAMGTISAGKFPAGVGFGLFGILSLVRLRSAAFTLRDVAYTFVCLVIALCTGLPQRDSWLVIALDAVVLLAVLLVDDPRAYPPPARTVKLTLDRIYDDPSLIAHDVAFRFGQAPLSVEVDEVDYVRETTRVSARYPAAPGETAGAQDGVPGEPEPGPAADAGPREQVTVG</sequence>
<feature type="transmembrane region" description="Helical" evidence="2">
    <location>
        <begin position="46"/>
        <end position="63"/>
    </location>
</feature>
<evidence type="ECO:0000256" key="1">
    <source>
        <dbReference type="SAM" id="MobiDB-lite"/>
    </source>
</evidence>
<protein>
    <submittedName>
        <fullName evidence="3">Uncharacterized protein DUF4956</fullName>
    </submittedName>
</protein>
<keyword evidence="2" id="KW-0472">Membrane</keyword>
<feature type="compositionally biased region" description="Low complexity" evidence="1">
    <location>
        <begin position="217"/>
        <end position="230"/>
    </location>
</feature>
<dbReference type="AlphaFoldDB" id="A0A542UEQ7"/>
<reference evidence="3 4" key="1">
    <citation type="submission" date="2019-06" db="EMBL/GenBank/DDBJ databases">
        <title>Sequencing the genomes of 1000 actinobacteria strains.</title>
        <authorList>
            <person name="Klenk H.-P."/>
        </authorList>
    </citation>
    <scope>NUCLEOTIDE SEQUENCE [LARGE SCALE GENOMIC DNA]</scope>
    <source>
        <strain evidence="3 4">DSM 41929</strain>
    </source>
</reference>
<dbReference type="STRING" id="164348.BFF78_19785"/>
<gene>
    <name evidence="3" type="ORF">FB563_2545</name>
</gene>
<feature type="transmembrane region" description="Helical" evidence="2">
    <location>
        <begin position="69"/>
        <end position="86"/>
    </location>
</feature>
<dbReference type="EMBL" id="VFNX01000001">
    <property type="protein sequence ID" value="TQK97569.1"/>
    <property type="molecule type" value="Genomic_DNA"/>
</dbReference>